<evidence type="ECO:0000313" key="2">
    <source>
        <dbReference type="EMBL" id="ETI47271.1"/>
    </source>
</evidence>
<dbReference type="AlphaFoldDB" id="V9F854"/>
<reference evidence="2 3" key="1">
    <citation type="submission" date="2013-11" db="EMBL/GenBank/DDBJ databases">
        <title>The Genome Sequence of Phytophthora parasitica P1569.</title>
        <authorList>
            <consortium name="The Broad Institute Genomics Platform"/>
            <person name="Russ C."/>
            <person name="Tyler B."/>
            <person name="Panabieres F."/>
            <person name="Shan W."/>
            <person name="Tripathy S."/>
            <person name="Grunwald N."/>
            <person name="Machado M."/>
            <person name="Johnson C.S."/>
            <person name="Arredondo F."/>
            <person name="Hong C."/>
            <person name="Coffey M."/>
            <person name="Young S.K."/>
            <person name="Zeng Q."/>
            <person name="Gargeya S."/>
            <person name="Fitzgerald M."/>
            <person name="Abouelleil A."/>
            <person name="Alvarado L."/>
            <person name="Chapman S.B."/>
            <person name="Gainer-Dewar J."/>
            <person name="Goldberg J."/>
            <person name="Griggs A."/>
            <person name="Gujja S."/>
            <person name="Hansen M."/>
            <person name="Howarth C."/>
            <person name="Imamovic A."/>
            <person name="Ireland A."/>
            <person name="Larimer J."/>
            <person name="McCowan C."/>
            <person name="Murphy C."/>
            <person name="Pearson M."/>
            <person name="Poon T.W."/>
            <person name="Priest M."/>
            <person name="Roberts A."/>
            <person name="Saif S."/>
            <person name="Shea T."/>
            <person name="Sykes S."/>
            <person name="Wortman J."/>
            <person name="Nusbaum C."/>
            <person name="Birren B."/>
        </authorList>
    </citation>
    <scope>NUCLEOTIDE SEQUENCE [LARGE SCALE GENOMIC DNA]</scope>
    <source>
        <strain evidence="2 3">P1569</strain>
    </source>
</reference>
<feature type="transmembrane region" description="Helical" evidence="1">
    <location>
        <begin position="6"/>
        <end position="26"/>
    </location>
</feature>
<feature type="non-terminal residue" evidence="2">
    <location>
        <position position="1"/>
    </location>
</feature>
<organism evidence="2 3">
    <name type="scientific">Phytophthora nicotianae P1569</name>
    <dbReference type="NCBI Taxonomy" id="1317065"/>
    <lineage>
        <taxon>Eukaryota</taxon>
        <taxon>Sar</taxon>
        <taxon>Stramenopiles</taxon>
        <taxon>Oomycota</taxon>
        <taxon>Peronosporomycetes</taxon>
        <taxon>Peronosporales</taxon>
        <taxon>Peronosporaceae</taxon>
        <taxon>Phytophthora</taxon>
    </lineage>
</organism>
<sequence>VTVTGPVGVFTVMVCCSLFSLVGILFSGTTTVVVWPSGDGISSFSPPVAVCSTWTVVVTTLPPVSISTFCWPSTAGPTSVMVCSPPPGVETSIGALVEASVAAGGAGISGTTGAGGTGALVSGNMSIYF</sequence>
<keyword evidence="1" id="KW-0812">Transmembrane</keyword>
<gene>
    <name evidence="2" type="ORF">F443_08500</name>
</gene>
<dbReference type="EMBL" id="ANIZ01001449">
    <property type="protein sequence ID" value="ETI47271.1"/>
    <property type="molecule type" value="Genomic_DNA"/>
</dbReference>
<keyword evidence="1" id="KW-1133">Transmembrane helix</keyword>
<dbReference type="Proteomes" id="UP000018721">
    <property type="component" value="Unassembled WGS sequence"/>
</dbReference>
<keyword evidence="3" id="KW-1185">Reference proteome</keyword>
<proteinExistence type="predicted"/>
<protein>
    <submittedName>
        <fullName evidence="2">Uncharacterized protein</fullName>
    </submittedName>
</protein>
<keyword evidence="1" id="KW-0472">Membrane</keyword>
<evidence type="ECO:0000313" key="3">
    <source>
        <dbReference type="Proteomes" id="UP000018721"/>
    </source>
</evidence>
<evidence type="ECO:0000256" key="1">
    <source>
        <dbReference type="SAM" id="Phobius"/>
    </source>
</evidence>
<name>V9F854_PHYNI</name>
<accession>V9F854</accession>
<comment type="caution">
    <text evidence="2">The sequence shown here is derived from an EMBL/GenBank/DDBJ whole genome shotgun (WGS) entry which is preliminary data.</text>
</comment>
<dbReference type="HOGENOM" id="CLU_1954496_0_0_1"/>